<reference evidence="1" key="1">
    <citation type="submission" date="2021-09" db="EMBL/GenBank/DDBJ databases">
        <authorList>
            <consortium name="AG Swart"/>
            <person name="Singh M."/>
            <person name="Singh A."/>
            <person name="Seah K."/>
            <person name="Emmerich C."/>
        </authorList>
    </citation>
    <scope>NUCLEOTIDE SEQUENCE</scope>
    <source>
        <strain evidence="1">ATCC30299</strain>
    </source>
</reference>
<evidence type="ECO:0000313" key="2">
    <source>
        <dbReference type="Proteomes" id="UP001162131"/>
    </source>
</evidence>
<organism evidence="1 2">
    <name type="scientific">Blepharisma stoltei</name>
    <dbReference type="NCBI Taxonomy" id="1481888"/>
    <lineage>
        <taxon>Eukaryota</taxon>
        <taxon>Sar</taxon>
        <taxon>Alveolata</taxon>
        <taxon>Ciliophora</taxon>
        <taxon>Postciliodesmatophora</taxon>
        <taxon>Heterotrichea</taxon>
        <taxon>Heterotrichida</taxon>
        <taxon>Blepharismidae</taxon>
        <taxon>Blepharisma</taxon>
    </lineage>
</organism>
<comment type="caution">
    <text evidence="1">The sequence shown here is derived from an EMBL/GenBank/DDBJ whole genome shotgun (WGS) entry which is preliminary data.</text>
</comment>
<protein>
    <submittedName>
        <fullName evidence="1">Uncharacterized protein</fullName>
    </submittedName>
</protein>
<sequence>MIGANSQAAMTVVKDEKTKEISSEFQIKTEAELSNLGHYYRSCPRNKIQAQEKRLMEKTLLSKVGPKEKEHQRKKILRNFFAWNAKQMRTDPKEIKFWNWIKTLNPDNVYSDERFKSMSYEFLDRLLSKSIFRETMSHWLSIYEPSLEAGDEDQKTRHFISFIRSCISIKDTVNSKKENFIADHNIEITFDEVKSNSSLKITQKQPISAGCYFEIKCTNPSCSLLKAKEFVYLGNGGTFEYLNEAQSCVCRECRAPVSVFNVGFLSCKWAFKGNTTDGQYVEFPVDLCTGYTNLDEIKLHSWMWLQIKTCDLTSEENDFITGLVVGSFQDQTIPKKKYKKRKEISSETTCEDSGQEKGMNIELDSGTQFSADMISQGVQTADETDPSFSLRFQFKRDLDNIKRQISEIAFNTYKNEQTIAALKEEYRRLTENGQKKDV</sequence>
<dbReference type="Proteomes" id="UP001162131">
    <property type="component" value="Unassembled WGS sequence"/>
</dbReference>
<evidence type="ECO:0000313" key="1">
    <source>
        <dbReference type="EMBL" id="CAG9319312.1"/>
    </source>
</evidence>
<proteinExistence type="predicted"/>
<accession>A0AAU9IWT2</accession>
<keyword evidence="2" id="KW-1185">Reference proteome</keyword>
<dbReference type="EMBL" id="CAJZBQ010000022">
    <property type="protein sequence ID" value="CAG9319312.1"/>
    <property type="molecule type" value="Genomic_DNA"/>
</dbReference>
<name>A0AAU9IWT2_9CILI</name>
<dbReference type="AlphaFoldDB" id="A0AAU9IWT2"/>
<gene>
    <name evidence="1" type="ORF">BSTOLATCC_MIC23520</name>
</gene>